<dbReference type="EMBL" id="FJUY01000002">
    <property type="protein sequence ID" value="CZT15937.1"/>
    <property type="molecule type" value="Genomic_DNA"/>
</dbReference>
<feature type="compositionally biased region" description="Polar residues" evidence="1">
    <location>
        <begin position="61"/>
        <end position="71"/>
    </location>
</feature>
<feature type="compositionally biased region" description="Basic and acidic residues" evidence="1">
    <location>
        <begin position="448"/>
        <end position="465"/>
    </location>
</feature>
<feature type="region of interest" description="Disordered" evidence="1">
    <location>
        <begin position="252"/>
        <end position="276"/>
    </location>
</feature>
<feature type="region of interest" description="Disordered" evidence="1">
    <location>
        <begin position="288"/>
        <end position="435"/>
    </location>
</feature>
<accession>A0A2D3UV49</accession>
<reference evidence="2 3" key="1">
    <citation type="submission" date="2016-03" db="EMBL/GenBank/DDBJ databases">
        <authorList>
            <person name="Ploux O."/>
        </authorList>
    </citation>
    <scope>NUCLEOTIDE SEQUENCE [LARGE SCALE GENOMIC DNA]</scope>
    <source>
        <strain evidence="2 3">URUG2</strain>
    </source>
</reference>
<dbReference type="STRING" id="112498.A0A2D3UV49"/>
<evidence type="ECO:0000313" key="3">
    <source>
        <dbReference type="Proteomes" id="UP000225277"/>
    </source>
</evidence>
<gene>
    <name evidence="2" type="ORF">RCC_01776</name>
</gene>
<name>A0A2D3UV49_9PEZI</name>
<keyword evidence="3" id="KW-1185">Reference proteome</keyword>
<feature type="compositionally biased region" description="Basic and acidic residues" evidence="1">
    <location>
        <begin position="412"/>
        <end position="422"/>
    </location>
</feature>
<feature type="compositionally biased region" description="Low complexity" evidence="1">
    <location>
        <begin position="333"/>
        <end position="343"/>
    </location>
</feature>
<feature type="region of interest" description="Disordered" evidence="1">
    <location>
        <begin position="1"/>
        <end position="92"/>
    </location>
</feature>
<protein>
    <recommendedName>
        <fullName evidence="4">FAD-dependent oxidoreductase-like enzyme</fullName>
    </recommendedName>
</protein>
<dbReference type="RefSeq" id="XP_023622830.1">
    <property type="nucleotide sequence ID" value="XM_023767062.1"/>
</dbReference>
<feature type="compositionally biased region" description="Polar residues" evidence="1">
    <location>
        <begin position="1"/>
        <end position="10"/>
    </location>
</feature>
<dbReference type="OrthoDB" id="5404651at2759"/>
<proteinExistence type="predicted"/>
<evidence type="ECO:0008006" key="4">
    <source>
        <dbReference type="Google" id="ProtNLM"/>
    </source>
</evidence>
<sequence>MDSSFSQDSTRGLMVPPVTSGPTTPELSHVPLPAGASKPLSSMTPPPSTQLPSSSSHVKTRTPTPAASHISTPPPTIELAGQSQSSRMSSGISGLEHASSEQLKAKIAELQTSCREANMSAAHHKLQYQMLAQESAAAIERLAVEARMAQSENEVLYHAEHTKTVATPVSSTTQAGFMPIEKELYHRMCREIQLLGEANQGLDAECRRQNRIIEHQETEIASLSDKVTLMRERIRESREHMHKLRRVQAPVQMDATPRSAYNTPHRGPARSHQQPQRFEALLQASEIASQESARAGPPGRKGHQRNIHSMSSLPSTPHRMPPPSYHTPHGRQAPARMPATAPMPRIPGALRTPDIYNHQSLPVPHEEGPQSDGTVSASDNEDDSEAETDIIEPEDDVGESFASRAATQMLRPTKEQAKRDSFKGSGMLQSNPERPLKQTKLFGAVRKANVDRVDERPAKRPRADDIQEPAPVGLGIAGVRH</sequence>
<dbReference type="GeneID" id="35597004"/>
<organism evidence="2 3">
    <name type="scientific">Ramularia collo-cygni</name>
    <dbReference type="NCBI Taxonomy" id="112498"/>
    <lineage>
        <taxon>Eukaryota</taxon>
        <taxon>Fungi</taxon>
        <taxon>Dikarya</taxon>
        <taxon>Ascomycota</taxon>
        <taxon>Pezizomycotina</taxon>
        <taxon>Dothideomycetes</taxon>
        <taxon>Dothideomycetidae</taxon>
        <taxon>Mycosphaerellales</taxon>
        <taxon>Mycosphaerellaceae</taxon>
        <taxon>Ramularia</taxon>
    </lineage>
</organism>
<feature type="region of interest" description="Disordered" evidence="1">
    <location>
        <begin position="447"/>
        <end position="481"/>
    </location>
</feature>
<dbReference type="AlphaFoldDB" id="A0A2D3UV49"/>
<feature type="compositionally biased region" description="Low complexity" evidence="1">
    <location>
        <begin position="81"/>
        <end position="92"/>
    </location>
</feature>
<dbReference type="Proteomes" id="UP000225277">
    <property type="component" value="Unassembled WGS sequence"/>
</dbReference>
<feature type="compositionally biased region" description="Acidic residues" evidence="1">
    <location>
        <begin position="379"/>
        <end position="398"/>
    </location>
</feature>
<evidence type="ECO:0000313" key="2">
    <source>
        <dbReference type="EMBL" id="CZT15937.1"/>
    </source>
</evidence>
<evidence type="ECO:0000256" key="1">
    <source>
        <dbReference type="SAM" id="MobiDB-lite"/>
    </source>
</evidence>